<reference evidence="10" key="1">
    <citation type="submission" date="2020-11" db="EMBL/GenBank/DDBJ databases">
        <authorList>
            <person name="Tran Van P."/>
        </authorList>
    </citation>
    <scope>NUCLEOTIDE SEQUENCE</scope>
</reference>
<dbReference type="InterPro" id="IPR038765">
    <property type="entry name" value="Papain-like_cys_pep_sf"/>
</dbReference>
<dbReference type="PANTHER" id="PTHR12411">
    <property type="entry name" value="CYSTEINE PROTEASE FAMILY C1-RELATED"/>
    <property type="match status" value="1"/>
</dbReference>
<keyword evidence="6" id="KW-1015">Disulfide bond</keyword>
<evidence type="ECO:0000259" key="9">
    <source>
        <dbReference type="SMART" id="SM00645"/>
    </source>
</evidence>
<dbReference type="GO" id="GO:0008234">
    <property type="term" value="F:cysteine-type peptidase activity"/>
    <property type="evidence" value="ECO:0007669"/>
    <property type="project" value="UniProtKB-KW"/>
</dbReference>
<dbReference type="SMART" id="SM00645">
    <property type="entry name" value="Pept_C1"/>
    <property type="match status" value="1"/>
</dbReference>
<evidence type="ECO:0000256" key="5">
    <source>
        <dbReference type="ARBA" id="ARBA00023145"/>
    </source>
</evidence>
<dbReference type="InterPro" id="IPR025660">
    <property type="entry name" value="Pept_his_AS"/>
</dbReference>
<dbReference type="Pfam" id="PF00112">
    <property type="entry name" value="Peptidase_C1"/>
    <property type="match status" value="1"/>
</dbReference>
<dbReference type="PROSITE" id="PS00639">
    <property type="entry name" value="THIOL_PROTEASE_HIS"/>
    <property type="match status" value="1"/>
</dbReference>
<keyword evidence="5" id="KW-0865">Zymogen</keyword>
<evidence type="ECO:0000256" key="6">
    <source>
        <dbReference type="ARBA" id="ARBA00023157"/>
    </source>
</evidence>
<dbReference type="EMBL" id="OD567342">
    <property type="protein sequence ID" value="CAD7445530.1"/>
    <property type="molecule type" value="Genomic_DNA"/>
</dbReference>
<dbReference type="Gene3D" id="3.90.70.10">
    <property type="entry name" value="Cysteine proteinases"/>
    <property type="match status" value="1"/>
</dbReference>
<dbReference type="InterPro" id="IPR000668">
    <property type="entry name" value="Peptidase_C1A_C"/>
</dbReference>
<proteinExistence type="inferred from homology"/>
<organism evidence="10">
    <name type="scientific">Timema bartmani</name>
    <dbReference type="NCBI Taxonomy" id="61472"/>
    <lineage>
        <taxon>Eukaryota</taxon>
        <taxon>Metazoa</taxon>
        <taxon>Ecdysozoa</taxon>
        <taxon>Arthropoda</taxon>
        <taxon>Hexapoda</taxon>
        <taxon>Insecta</taxon>
        <taxon>Pterygota</taxon>
        <taxon>Neoptera</taxon>
        <taxon>Polyneoptera</taxon>
        <taxon>Phasmatodea</taxon>
        <taxon>Timematodea</taxon>
        <taxon>Timematoidea</taxon>
        <taxon>Timematidae</taxon>
        <taxon>Timema</taxon>
    </lineage>
</organism>
<comment type="similarity">
    <text evidence="1">Belongs to the peptidase C1 family.</text>
</comment>
<dbReference type="InterPro" id="IPR000169">
    <property type="entry name" value="Pept_cys_AS"/>
</dbReference>
<evidence type="ECO:0000256" key="1">
    <source>
        <dbReference type="ARBA" id="ARBA00008455"/>
    </source>
</evidence>
<dbReference type="InterPro" id="IPR039417">
    <property type="entry name" value="Peptidase_C1A_papain-like"/>
</dbReference>
<feature type="region of interest" description="Disordered" evidence="7">
    <location>
        <begin position="48"/>
        <end position="69"/>
    </location>
</feature>
<evidence type="ECO:0000256" key="2">
    <source>
        <dbReference type="ARBA" id="ARBA00022670"/>
    </source>
</evidence>
<keyword evidence="8" id="KW-0812">Transmembrane</keyword>
<dbReference type="CDD" id="cd02248">
    <property type="entry name" value="Peptidase_C1A"/>
    <property type="match status" value="1"/>
</dbReference>
<keyword evidence="4" id="KW-0788">Thiol protease</keyword>
<evidence type="ECO:0000256" key="8">
    <source>
        <dbReference type="SAM" id="Phobius"/>
    </source>
</evidence>
<sequence>MDEVSYYLIGGDGHQGAPVNFQAPSCPLGTPNASDSNHWSWGFITTPTSGVKPQDSSDSPVDTIKGSPGGIDSHTHRAFQQGLNDVAFMEISKEHVVVGQLPAPTTPTHTRMAIEWKKLLITLTIIALCFVGIPIHVSKEAVEEKEVLFKESMALVEKLNNNRSSNLSAVYGITKFSDLTQDEFINHHLVPKLHHHVKLRLQSSLAHHNRIKTRALPDQLPLKVDWVTSSQREKNVLTPIRNQKTCGACWAFSVVETVETMSAIKTGSLQVLSVQEVIDCARNGNMGCDGGDTCNLLDWLVASKTSIEPEKMYPFTWQTQSCKLKGMVGQENMLMTLLAYHGPVVVAVNALNWQNYLGGIIQFHCDGGVDQLNHAVQLVGYDRSGPTPFYIARNSWGADFGDRGFLYLAIGSNICGLATEVASLDVL</sequence>
<dbReference type="Pfam" id="PF08246">
    <property type="entry name" value="Inhibitor_I29"/>
    <property type="match status" value="1"/>
</dbReference>
<dbReference type="AlphaFoldDB" id="A0A7R9I3T8"/>
<evidence type="ECO:0000256" key="3">
    <source>
        <dbReference type="ARBA" id="ARBA00022801"/>
    </source>
</evidence>
<evidence type="ECO:0000313" key="10">
    <source>
        <dbReference type="EMBL" id="CAD7445530.1"/>
    </source>
</evidence>
<feature type="transmembrane region" description="Helical" evidence="8">
    <location>
        <begin position="119"/>
        <end position="137"/>
    </location>
</feature>
<dbReference type="InterPro" id="IPR013201">
    <property type="entry name" value="Prot_inhib_I29"/>
</dbReference>
<dbReference type="InterPro" id="IPR013128">
    <property type="entry name" value="Peptidase_C1A"/>
</dbReference>
<protein>
    <recommendedName>
        <fullName evidence="9">Peptidase C1A papain C-terminal domain-containing protein</fullName>
    </recommendedName>
</protein>
<keyword evidence="3" id="KW-0378">Hydrolase</keyword>
<gene>
    <name evidence="10" type="ORF">TBIB3V08_LOCUS7882</name>
</gene>
<evidence type="ECO:0000256" key="4">
    <source>
        <dbReference type="ARBA" id="ARBA00022807"/>
    </source>
</evidence>
<dbReference type="SUPFAM" id="SSF54001">
    <property type="entry name" value="Cysteine proteinases"/>
    <property type="match status" value="1"/>
</dbReference>
<evidence type="ECO:0000256" key="7">
    <source>
        <dbReference type="SAM" id="MobiDB-lite"/>
    </source>
</evidence>
<name>A0A7R9I3T8_9NEOP</name>
<dbReference type="PROSITE" id="PS00139">
    <property type="entry name" value="THIOL_PROTEASE_CYS"/>
    <property type="match status" value="1"/>
</dbReference>
<keyword evidence="2" id="KW-0645">Protease</keyword>
<dbReference type="GO" id="GO:0006508">
    <property type="term" value="P:proteolysis"/>
    <property type="evidence" value="ECO:0007669"/>
    <property type="project" value="UniProtKB-KW"/>
</dbReference>
<accession>A0A7R9I3T8</accession>
<keyword evidence="8" id="KW-1133">Transmembrane helix</keyword>
<feature type="domain" description="Peptidase C1A papain C-terminal" evidence="9">
    <location>
        <begin position="220"/>
        <end position="425"/>
    </location>
</feature>
<feature type="compositionally biased region" description="Polar residues" evidence="7">
    <location>
        <begin position="48"/>
        <end position="60"/>
    </location>
</feature>
<keyword evidence="8" id="KW-0472">Membrane</keyword>